<dbReference type="InterPro" id="IPR015590">
    <property type="entry name" value="Aldehyde_DH_dom"/>
</dbReference>
<dbReference type="PANTHER" id="PTHR11699">
    <property type="entry name" value="ALDEHYDE DEHYDROGENASE-RELATED"/>
    <property type="match status" value="1"/>
</dbReference>
<dbReference type="PROSITE" id="PS00070">
    <property type="entry name" value="ALDEHYDE_DEHYDR_CYS"/>
    <property type="match status" value="1"/>
</dbReference>
<dbReference type="CDD" id="cd07091">
    <property type="entry name" value="ALDH_F1-2_Ald2-like"/>
    <property type="match status" value="1"/>
</dbReference>
<gene>
    <name evidence="4" type="ORF">A1Q1_04835</name>
</gene>
<dbReference type="EMBL" id="ALBS01000284">
    <property type="protein sequence ID" value="EJT46540.1"/>
    <property type="molecule type" value="Genomic_DNA"/>
</dbReference>
<accession>J4U823</accession>
<dbReference type="VEuPathDB" id="FungiDB:A1Q1_04835"/>
<evidence type="ECO:0000256" key="1">
    <source>
        <dbReference type="ARBA" id="ARBA00009986"/>
    </source>
</evidence>
<sequence>MSNAVFKHTFNHAGYKGDVEVPIGLFINGQWTNSVDKNAKTIPVVNPTTGEKIVDLPEGTEADVDVAIDAARKAYNTTWGLNTPGFERGKLLIKLAELVERDADILASLEALDNGKTFGAARGFDVPESAGCFRYYGGWADKVHGKVIEQSADKVVLTRHEPVGVCGQIIPWNFPLLMFAWKLGPALATGCSIVIKPSELTPLTACYMTKLIKEAGFPDGVVNVVTGYGQTVGNALSSSQKVDKVAFTGSTAVGRKVLEAAAKSNLKKVTLELGGKGANIIFDDCVLDDAVRYAAQGIFFNHGQTCCAGSRIYVQEGIYDEFVKKFEAVSKKITVGDPFDATTFQGPQVSQTQYDRIMNYVECGKQEGANVLTGGVRHGKTGYFIEPTVFTDVKPNMKIVQEEIFGPVVVIAKFKTEEEVIEAANDSIYGLASGIFTQNLARANRVGNALHAGTVWVNCYNELHSQVPFGGFKSSGLGRELGEYAIENLATQSTAERSALSSEELEDVGEEVEEVGRMVRRM</sequence>
<dbReference type="Pfam" id="PF00171">
    <property type="entry name" value="Aldedh"/>
    <property type="match status" value="1"/>
</dbReference>
<dbReference type="InterPro" id="IPR016160">
    <property type="entry name" value="Ald_DH_CS_CYS"/>
</dbReference>
<dbReference type="GeneID" id="25988347"/>
<dbReference type="AlphaFoldDB" id="J4U823"/>
<feature type="domain" description="Aldehyde dehydrogenase" evidence="3">
    <location>
        <begin position="36"/>
        <end position="490"/>
    </location>
</feature>
<dbReference type="FunFam" id="3.40.605.10:FF:000050">
    <property type="entry name" value="Aldehyde dehydrogenase, mitochondrial"/>
    <property type="match status" value="1"/>
</dbReference>
<evidence type="ECO:0000313" key="4">
    <source>
        <dbReference type="EMBL" id="EJT46540.1"/>
    </source>
</evidence>
<protein>
    <submittedName>
        <fullName evidence="4">Aldehyde dehydrogenase (Alddh)</fullName>
    </submittedName>
</protein>
<name>J4U823_TRIAS</name>
<dbReference type="GO" id="GO:0019413">
    <property type="term" value="P:acetate biosynthetic process"/>
    <property type="evidence" value="ECO:0007669"/>
    <property type="project" value="UniProtKB-ARBA"/>
</dbReference>
<reference evidence="4 5" key="1">
    <citation type="journal article" date="2012" name="Eukaryot. Cell">
        <title>Draft genome sequence of CBS 2479, the standard type strain of Trichosporon asahii.</title>
        <authorList>
            <person name="Yang R.Y."/>
            <person name="Li H.T."/>
            <person name="Zhu H."/>
            <person name="Zhou G.P."/>
            <person name="Wang M."/>
            <person name="Wang L."/>
        </authorList>
    </citation>
    <scope>NUCLEOTIDE SEQUENCE [LARGE SCALE GENOMIC DNA]</scope>
    <source>
        <strain evidence="5">ATCC 90039 / CBS 2479 / JCM 2466 / KCTC 7840 / NCYC 2677 / UAMH 7654</strain>
    </source>
</reference>
<keyword evidence="2" id="KW-0560">Oxidoreductase</keyword>
<dbReference type="InterPro" id="IPR016163">
    <property type="entry name" value="Ald_DH_C"/>
</dbReference>
<dbReference type="GO" id="GO:0016620">
    <property type="term" value="F:oxidoreductase activity, acting on the aldehyde or oxo group of donors, NAD or NADP as acceptor"/>
    <property type="evidence" value="ECO:0007669"/>
    <property type="project" value="InterPro"/>
</dbReference>
<dbReference type="KEGG" id="tasa:A1Q1_04835"/>
<dbReference type="FunFam" id="3.40.309.10:FF:000001">
    <property type="entry name" value="Mitochondrial aldehyde dehydrogenase 2"/>
    <property type="match status" value="1"/>
</dbReference>
<evidence type="ECO:0000259" key="3">
    <source>
        <dbReference type="Pfam" id="PF00171"/>
    </source>
</evidence>
<comment type="caution">
    <text evidence="4">The sequence shown here is derived from an EMBL/GenBank/DDBJ whole genome shotgun (WGS) entry which is preliminary data.</text>
</comment>
<organism evidence="4 5">
    <name type="scientific">Trichosporon asahii var. asahii (strain ATCC 90039 / CBS 2479 / JCM 2466 / KCTC 7840 / NBRC 103889/ NCYC 2677 / UAMH 7654)</name>
    <name type="common">Yeast</name>
    <dbReference type="NCBI Taxonomy" id="1186058"/>
    <lineage>
        <taxon>Eukaryota</taxon>
        <taxon>Fungi</taxon>
        <taxon>Dikarya</taxon>
        <taxon>Basidiomycota</taxon>
        <taxon>Agaricomycotina</taxon>
        <taxon>Tremellomycetes</taxon>
        <taxon>Trichosporonales</taxon>
        <taxon>Trichosporonaceae</taxon>
        <taxon>Trichosporon</taxon>
    </lineage>
</organism>
<dbReference type="HOGENOM" id="CLU_005391_0_2_1"/>
<proteinExistence type="inferred from homology"/>
<dbReference type="OrthoDB" id="310895at2759"/>
<dbReference type="Proteomes" id="UP000002748">
    <property type="component" value="Unassembled WGS sequence"/>
</dbReference>
<dbReference type="RefSeq" id="XP_014178548.1">
    <property type="nucleotide sequence ID" value="XM_014323073.1"/>
</dbReference>
<evidence type="ECO:0000313" key="5">
    <source>
        <dbReference type="Proteomes" id="UP000002748"/>
    </source>
</evidence>
<dbReference type="InterPro" id="IPR016161">
    <property type="entry name" value="Ald_DH/histidinol_DH"/>
</dbReference>
<dbReference type="SUPFAM" id="SSF53720">
    <property type="entry name" value="ALDH-like"/>
    <property type="match status" value="1"/>
</dbReference>
<comment type="similarity">
    <text evidence="1">Belongs to the aldehyde dehydrogenase family.</text>
</comment>
<dbReference type="Gene3D" id="3.40.309.10">
    <property type="entry name" value="Aldehyde Dehydrogenase, Chain A, domain 2"/>
    <property type="match status" value="1"/>
</dbReference>
<dbReference type="InterPro" id="IPR016162">
    <property type="entry name" value="Ald_DH_N"/>
</dbReference>
<evidence type="ECO:0000256" key="2">
    <source>
        <dbReference type="ARBA" id="ARBA00023002"/>
    </source>
</evidence>
<dbReference type="Gene3D" id="3.40.605.10">
    <property type="entry name" value="Aldehyde Dehydrogenase, Chain A, domain 1"/>
    <property type="match status" value="1"/>
</dbReference>